<dbReference type="GO" id="GO:0016020">
    <property type="term" value="C:membrane"/>
    <property type="evidence" value="ECO:0007669"/>
    <property type="project" value="UniProtKB-SubCell"/>
</dbReference>
<evidence type="ECO:0000313" key="8">
    <source>
        <dbReference type="Proteomes" id="UP001314263"/>
    </source>
</evidence>
<evidence type="ECO:0000313" key="7">
    <source>
        <dbReference type="EMBL" id="CAK0781679.1"/>
    </source>
</evidence>
<sequence length="328" mass="35638">MSAQQAVLNAISSFTKLSRTIAAVLLATYTIQLIAPASRQYTALVAGRFIPCAWSIFTAGILETHLLKVFADVAGILVLAKAIEPLWGSKEFLKFLAVINAATGICTLVLVYLMFTLTQYSEHSGDLLYREIAGFEGVLAGCLVALKQIMPDNELVLLKIIRFRVKHLPSLFVLTAVVSSFVFGTKLSTIPFVLFGTYSAWVYLRFLQLKPDMSIRGDLYNDELRFATFFPGVLQPHVDALADAVGKLLKIPSRTAAEGAETFNAGTSTLPGSDDAEAARRRERGGRALEERLAARKAVPAVAVAHDLEAGTAHEVLAESNKKPQPLE</sequence>
<dbReference type="Pfam" id="PF08551">
    <property type="entry name" value="DUF1751"/>
    <property type="match status" value="1"/>
</dbReference>
<dbReference type="PANTHER" id="PTHR13377:SF3">
    <property type="entry name" value="TRANSMEMBRANE PROTEIN 115"/>
    <property type="match status" value="1"/>
</dbReference>
<evidence type="ECO:0008006" key="9">
    <source>
        <dbReference type="Google" id="ProtNLM"/>
    </source>
</evidence>
<keyword evidence="8" id="KW-1185">Reference proteome</keyword>
<gene>
    <name evidence="7" type="ORF">CVIRNUC_005443</name>
</gene>
<evidence type="ECO:0000256" key="2">
    <source>
        <dbReference type="ARBA" id="ARBA00022692"/>
    </source>
</evidence>
<dbReference type="FunFam" id="1.20.1540.10:FF:000004">
    <property type="entry name" value="Transmembrane protein 115"/>
    <property type="match status" value="1"/>
</dbReference>
<comment type="caution">
    <text evidence="7">The sequence shown here is derived from an EMBL/GenBank/DDBJ whole genome shotgun (WGS) entry which is preliminary data.</text>
</comment>
<keyword evidence="4 6" id="KW-0472">Membrane</keyword>
<proteinExistence type="predicted"/>
<dbReference type="InterPro" id="IPR013861">
    <property type="entry name" value="TMEM115/Pdh1/Rbl19"/>
</dbReference>
<feature type="transmembrane region" description="Helical" evidence="6">
    <location>
        <begin position="21"/>
        <end position="41"/>
    </location>
</feature>
<feature type="transmembrane region" description="Helical" evidence="6">
    <location>
        <begin position="190"/>
        <end position="207"/>
    </location>
</feature>
<protein>
    <recommendedName>
        <fullName evidence="9">Transmembrane protein 115</fullName>
    </recommendedName>
</protein>
<dbReference type="PANTHER" id="PTHR13377">
    <property type="entry name" value="PLACENTAL PROTEIN 6"/>
    <property type="match status" value="1"/>
</dbReference>
<reference evidence="7 8" key="1">
    <citation type="submission" date="2023-10" db="EMBL/GenBank/DDBJ databases">
        <authorList>
            <person name="Maclean D."/>
            <person name="Macfadyen A."/>
        </authorList>
    </citation>
    <scope>NUCLEOTIDE SEQUENCE [LARGE SCALE GENOMIC DNA]</scope>
</reference>
<dbReference type="Proteomes" id="UP001314263">
    <property type="component" value="Unassembled WGS sequence"/>
</dbReference>
<evidence type="ECO:0000256" key="3">
    <source>
        <dbReference type="ARBA" id="ARBA00022989"/>
    </source>
</evidence>
<keyword evidence="3 6" id="KW-1133">Transmembrane helix</keyword>
<feature type="transmembrane region" description="Helical" evidence="6">
    <location>
        <begin position="53"/>
        <end position="80"/>
    </location>
</feature>
<accession>A0AAV1I7F8</accession>
<feature type="transmembrane region" description="Helical" evidence="6">
    <location>
        <begin position="92"/>
        <end position="115"/>
    </location>
</feature>
<dbReference type="Gene3D" id="1.20.1540.10">
    <property type="entry name" value="Rhomboid-like"/>
    <property type="match status" value="1"/>
</dbReference>
<dbReference type="InterPro" id="IPR035952">
    <property type="entry name" value="Rhomboid-like_sf"/>
</dbReference>
<dbReference type="SMART" id="SM01160">
    <property type="entry name" value="DUF1751"/>
    <property type="match status" value="1"/>
</dbReference>
<evidence type="ECO:0000256" key="6">
    <source>
        <dbReference type="SAM" id="Phobius"/>
    </source>
</evidence>
<name>A0AAV1I7F8_9CHLO</name>
<dbReference type="SUPFAM" id="SSF144091">
    <property type="entry name" value="Rhomboid-like"/>
    <property type="match status" value="1"/>
</dbReference>
<dbReference type="EMBL" id="CAUYUE010000006">
    <property type="protein sequence ID" value="CAK0781679.1"/>
    <property type="molecule type" value="Genomic_DNA"/>
</dbReference>
<dbReference type="GO" id="GO:0005794">
    <property type="term" value="C:Golgi apparatus"/>
    <property type="evidence" value="ECO:0007669"/>
    <property type="project" value="TreeGrafter"/>
</dbReference>
<feature type="transmembrane region" description="Helical" evidence="6">
    <location>
        <begin position="167"/>
        <end position="184"/>
    </location>
</feature>
<comment type="subcellular location">
    <subcellularLocation>
        <location evidence="1">Membrane</location>
        <topology evidence="1">Multi-pass membrane protein</topology>
    </subcellularLocation>
</comment>
<feature type="region of interest" description="Disordered" evidence="5">
    <location>
        <begin position="262"/>
        <end position="284"/>
    </location>
</feature>
<evidence type="ECO:0000256" key="1">
    <source>
        <dbReference type="ARBA" id="ARBA00004141"/>
    </source>
</evidence>
<dbReference type="GO" id="GO:0006890">
    <property type="term" value="P:retrograde vesicle-mediated transport, Golgi to endoplasmic reticulum"/>
    <property type="evidence" value="ECO:0007669"/>
    <property type="project" value="InterPro"/>
</dbReference>
<keyword evidence="2 6" id="KW-0812">Transmembrane</keyword>
<evidence type="ECO:0000256" key="5">
    <source>
        <dbReference type="SAM" id="MobiDB-lite"/>
    </source>
</evidence>
<evidence type="ECO:0000256" key="4">
    <source>
        <dbReference type="ARBA" id="ARBA00023136"/>
    </source>
</evidence>
<dbReference type="AlphaFoldDB" id="A0AAV1I7F8"/>
<organism evidence="7 8">
    <name type="scientific">Coccomyxa viridis</name>
    <dbReference type="NCBI Taxonomy" id="1274662"/>
    <lineage>
        <taxon>Eukaryota</taxon>
        <taxon>Viridiplantae</taxon>
        <taxon>Chlorophyta</taxon>
        <taxon>core chlorophytes</taxon>
        <taxon>Trebouxiophyceae</taxon>
        <taxon>Trebouxiophyceae incertae sedis</taxon>
        <taxon>Coccomyxaceae</taxon>
        <taxon>Coccomyxa</taxon>
    </lineage>
</organism>